<reference evidence="2" key="1">
    <citation type="journal article" date="2023" name="Science">
        <title>Genome structures resolve the early diversification of teleost fishes.</title>
        <authorList>
            <person name="Parey E."/>
            <person name="Louis A."/>
            <person name="Montfort J."/>
            <person name="Bouchez O."/>
            <person name="Roques C."/>
            <person name="Iampietro C."/>
            <person name="Lluch J."/>
            <person name="Castinel A."/>
            <person name="Donnadieu C."/>
            <person name="Desvignes T."/>
            <person name="Floi Bucao C."/>
            <person name="Jouanno E."/>
            <person name="Wen M."/>
            <person name="Mejri S."/>
            <person name="Dirks R."/>
            <person name="Jansen H."/>
            <person name="Henkel C."/>
            <person name="Chen W.J."/>
            <person name="Zahm M."/>
            <person name="Cabau C."/>
            <person name="Klopp C."/>
            <person name="Thompson A.W."/>
            <person name="Robinson-Rechavi M."/>
            <person name="Braasch I."/>
            <person name="Lecointre G."/>
            <person name="Bobe J."/>
            <person name="Postlethwait J.H."/>
            <person name="Berthelot C."/>
            <person name="Roest Crollius H."/>
            <person name="Guiguen Y."/>
        </authorList>
    </citation>
    <scope>NUCLEOTIDE SEQUENCE</scope>
    <source>
        <strain evidence="2">WJC10195</strain>
    </source>
</reference>
<evidence type="ECO:0000313" key="2">
    <source>
        <dbReference type="EMBL" id="KAJ8374797.1"/>
    </source>
</evidence>
<feature type="region of interest" description="Disordered" evidence="1">
    <location>
        <begin position="1"/>
        <end position="127"/>
    </location>
</feature>
<evidence type="ECO:0000256" key="1">
    <source>
        <dbReference type="SAM" id="MobiDB-lite"/>
    </source>
</evidence>
<dbReference type="Proteomes" id="UP001152622">
    <property type="component" value="Chromosome 2"/>
</dbReference>
<evidence type="ECO:0000313" key="3">
    <source>
        <dbReference type="Proteomes" id="UP001152622"/>
    </source>
</evidence>
<protein>
    <submittedName>
        <fullName evidence="2">Uncharacterized protein</fullName>
    </submittedName>
</protein>
<feature type="compositionally biased region" description="Polar residues" evidence="1">
    <location>
        <begin position="94"/>
        <end position="104"/>
    </location>
</feature>
<sequence length="127" mass="13735">MNRDLNGSDVRKRPRLPPQCVGHVPELFGTRRYLPPMTRPESREKAGGAINGFREGQGQLPLVDAEAERSTPISRQSRCTGDARHDRAIGYGHEQTTGPTNPQRRVTARGANGMAACPDDGGGSSSR</sequence>
<dbReference type="EMBL" id="JAINUF010000002">
    <property type="protein sequence ID" value="KAJ8374797.1"/>
    <property type="molecule type" value="Genomic_DNA"/>
</dbReference>
<dbReference type="AlphaFoldDB" id="A0A9Q1G3J1"/>
<proteinExistence type="predicted"/>
<accession>A0A9Q1G3J1</accession>
<name>A0A9Q1G3J1_SYNKA</name>
<keyword evidence="3" id="KW-1185">Reference proteome</keyword>
<organism evidence="2 3">
    <name type="scientific">Synaphobranchus kaupii</name>
    <name type="common">Kaup's arrowtooth eel</name>
    <dbReference type="NCBI Taxonomy" id="118154"/>
    <lineage>
        <taxon>Eukaryota</taxon>
        <taxon>Metazoa</taxon>
        <taxon>Chordata</taxon>
        <taxon>Craniata</taxon>
        <taxon>Vertebrata</taxon>
        <taxon>Euteleostomi</taxon>
        <taxon>Actinopterygii</taxon>
        <taxon>Neopterygii</taxon>
        <taxon>Teleostei</taxon>
        <taxon>Anguilliformes</taxon>
        <taxon>Synaphobranchidae</taxon>
        <taxon>Synaphobranchus</taxon>
    </lineage>
</organism>
<comment type="caution">
    <text evidence="2">The sequence shown here is derived from an EMBL/GenBank/DDBJ whole genome shotgun (WGS) entry which is preliminary data.</text>
</comment>
<gene>
    <name evidence="2" type="ORF">SKAU_G00053770</name>
</gene>